<feature type="domain" description="Methyl-accepting transducer" evidence="6">
    <location>
        <begin position="355"/>
        <end position="591"/>
    </location>
</feature>
<dbReference type="PROSITE" id="PS50885">
    <property type="entry name" value="HAMP"/>
    <property type="match status" value="1"/>
</dbReference>
<reference evidence="10" key="1">
    <citation type="submission" date="2016-10" db="EMBL/GenBank/DDBJ databases">
        <authorList>
            <person name="Varghese N."/>
            <person name="Submissions S."/>
        </authorList>
    </citation>
    <scope>NUCLEOTIDE SEQUENCE [LARGE SCALE GENOMIC DNA]</scope>
    <source>
        <strain evidence="10">IBRC-M 10760</strain>
    </source>
</reference>
<comment type="similarity">
    <text evidence="2">Belongs to the methyl-accepting chemotaxis (MCP) protein family.</text>
</comment>
<dbReference type="Gene3D" id="3.30.450.20">
    <property type="entry name" value="PAS domain"/>
    <property type="match status" value="1"/>
</dbReference>
<dbReference type="PANTHER" id="PTHR32089">
    <property type="entry name" value="METHYL-ACCEPTING CHEMOTAXIS PROTEIN MCPB"/>
    <property type="match status" value="1"/>
</dbReference>
<dbReference type="PROSITE" id="PS50113">
    <property type="entry name" value="PAC"/>
    <property type="match status" value="1"/>
</dbReference>
<dbReference type="STRING" id="660518.SAMN05216218_11552"/>
<dbReference type="InterPro" id="IPR003660">
    <property type="entry name" value="HAMP_dom"/>
</dbReference>
<sequence length="629" mass="67012">MTRKPLSALLSLAAEPGDGSAGDRSDAIDGVTAVGVDPTAVAGATDDALDDERADEVAAALSAEAWADGDDERDRRAEALADLLDGGVDPATLVGAHEPLVDRLVERAFADVDGGDEAAAALKRDLGVALGGLAGGLDAAAATDGPVPGIGLHDLLDAVPYSTFLIDADHTVIGYNQATADQLDLDETAELGEDCRESIAAATYSDGRRHDTLADKVVESPRTAHEEYDVDRIDDSYAFGDRIVYEDRSLMKKADGTEQHISFQAMPIFEEGGELQGVLELVEDQSEAINRQEALSGLVEEVCTTLEALSDGDFTARAEFEDDGDHLDDDLLRIVREVNEMIDDFEELIGRVGDGTADLADSIRTAAEAADEIDRQVSDQTDALSRVAEEMEDFSATMEEVASSANQVSTAADEALEEADEGEAAGRAARERTDDVLETSRELVETVNELEEYMDEIEAVTDVIADIAEQTNILALNANIEAARAGEAGEGFAVVADEVKELADETQHHTQDISEQIEAVQAQTAETVEEVQRSHERIQVADERIQEAVASLQEISEGVEAAADGIGEVADANDEQAATVEEVLATVDEARESAETVERTVEDIVAETERQQRAVSDLSDHVSSLSAEE</sequence>
<dbReference type="InterPro" id="IPR004090">
    <property type="entry name" value="Chemotax_Me-accpt_rcpt"/>
</dbReference>
<evidence type="ECO:0000313" key="10">
    <source>
        <dbReference type="Proteomes" id="UP000199076"/>
    </source>
</evidence>
<dbReference type="Pfam" id="PF00015">
    <property type="entry name" value="MCPsignal"/>
    <property type="match status" value="1"/>
</dbReference>
<feature type="coiled-coil region" evidence="4">
    <location>
        <begin position="436"/>
        <end position="470"/>
    </location>
</feature>
<dbReference type="PANTHER" id="PTHR32089:SF112">
    <property type="entry name" value="LYSOZYME-LIKE PROTEIN-RELATED"/>
    <property type="match status" value="1"/>
</dbReference>
<dbReference type="GO" id="GO:0016020">
    <property type="term" value="C:membrane"/>
    <property type="evidence" value="ECO:0007669"/>
    <property type="project" value="InterPro"/>
</dbReference>
<evidence type="ECO:0000259" key="7">
    <source>
        <dbReference type="PROSITE" id="PS50113"/>
    </source>
</evidence>
<organism evidence="9 10">
    <name type="scientific">Halorientalis regularis</name>
    <dbReference type="NCBI Taxonomy" id="660518"/>
    <lineage>
        <taxon>Archaea</taxon>
        <taxon>Methanobacteriati</taxon>
        <taxon>Methanobacteriota</taxon>
        <taxon>Stenosarchaea group</taxon>
        <taxon>Halobacteria</taxon>
        <taxon>Halobacteriales</taxon>
        <taxon>Haloarculaceae</taxon>
        <taxon>Halorientalis</taxon>
    </lineage>
</organism>
<dbReference type="AlphaFoldDB" id="A0A1G7RIX6"/>
<dbReference type="InterPro" id="IPR013656">
    <property type="entry name" value="PAS_4"/>
</dbReference>
<accession>A0A1G7RIX6</accession>
<evidence type="ECO:0000256" key="4">
    <source>
        <dbReference type="SAM" id="Coils"/>
    </source>
</evidence>
<evidence type="ECO:0000259" key="6">
    <source>
        <dbReference type="PROSITE" id="PS50111"/>
    </source>
</evidence>
<evidence type="ECO:0000256" key="3">
    <source>
        <dbReference type="PROSITE-ProRule" id="PRU00284"/>
    </source>
</evidence>
<dbReference type="EMBL" id="FNBK01000015">
    <property type="protein sequence ID" value="SDG10728.1"/>
    <property type="molecule type" value="Genomic_DNA"/>
</dbReference>
<dbReference type="GO" id="GO:0004888">
    <property type="term" value="F:transmembrane signaling receptor activity"/>
    <property type="evidence" value="ECO:0007669"/>
    <property type="project" value="InterPro"/>
</dbReference>
<keyword evidence="10" id="KW-1185">Reference proteome</keyword>
<dbReference type="SUPFAM" id="SSF58104">
    <property type="entry name" value="Methyl-accepting chemotaxis protein (MCP) signaling domain"/>
    <property type="match status" value="1"/>
</dbReference>
<dbReference type="GO" id="GO:0007165">
    <property type="term" value="P:signal transduction"/>
    <property type="evidence" value="ECO:0007669"/>
    <property type="project" value="UniProtKB-KW"/>
</dbReference>
<dbReference type="RefSeq" id="WP_092694487.1">
    <property type="nucleotide sequence ID" value="NZ_FNBK01000015.1"/>
</dbReference>
<dbReference type="PRINTS" id="PR00260">
    <property type="entry name" value="CHEMTRNSDUCR"/>
</dbReference>
<dbReference type="InterPro" id="IPR004089">
    <property type="entry name" value="MCPsignal_dom"/>
</dbReference>
<proteinExistence type="inferred from homology"/>
<dbReference type="SUPFAM" id="SSF55785">
    <property type="entry name" value="PYP-like sensor domain (PAS domain)"/>
    <property type="match status" value="1"/>
</dbReference>
<keyword evidence="1 3" id="KW-0807">Transducer</keyword>
<evidence type="ECO:0000259" key="8">
    <source>
        <dbReference type="PROSITE" id="PS50885"/>
    </source>
</evidence>
<evidence type="ECO:0000313" key="9">
    <source>
        <dbReference type="EMBL" id="SDG10728.1"/>
    </source>
</evidence>
<protein>
    <submittedName>
        <fullName evidence="9">Methyl-accepting chemotaxis sensory transducer with Pas/Pac sensor</fullName>
    </submittedName>
</protein>
<feature type="domain" description="PAC" evidence="7">
    <location>
        <begin position="244"/>
        <end position="297"/>
    </location>
</feature>
<gene>
    <name evidence="9" type="ORF">SAMN05216218_11552</name>
</gene>
<evidence type="ECO:0000256" key="2">
    <source>
        <dbReference type="ARBA" id="ARBA00029447"/>
    </source>
</evidence>
<dbReference type="GO" id="GO:0006935">
    <property type="term" value="P:chemotaxis"/>
    <property type="evidence" value="ECO:0007669"/>
    <property type="project" value="InterPro"/>
</dbReference>
<dbReference type="Pfam" id="PF08448">
    <property type="entry name" value="PAS_4"/>
    <property type="match status" value="1"/>
</dbReference>
<dbReference type="InterPro" id="IPR000700">
    <property type="entry name" value="PAS-assoc_C"/>
</dbReference>
<feature type="domain" description="HAMP" evidence="8">
    <location>
        <begin position="304"/>
        <end position="350"/>
    </location>
</feature>
<feature type="coiled-coil region" evidence="4">
    <location>
        <begin position="580"/>
        <end position="607"/>
    </location>
</feature>
<dbReference type="Proteomes" id="UP000199076">
    <property type="component" value="Unassembled WGS sequence"/>
</dbReference>
<evidence type="ECO:0000256" key="5">
    <source>
        <dbReference type="SAM" id="MobiDB-lite"/>
    </source>
</evidence>
<dbReference type="PROSITE" id="PS50111">
    <property type="entry name" value="CHEMOTAXIS_TRANSDUC_2"/>
    <property type="match status" value="1"/>
</dbReference>
<name>A0A1G7RIX6_9EURY</name>
<keyword evidence="4" id="KW-0175">Coiled coil</keyword>
<dbReference type="CDD" id="cd11386">
    <property type="entry name" value="MCP_signal"/>
    <property type="match status" value="1"/>
</dbReference>
<feature type="compositionally biased region" description="Acidic residues" evidence="5">
    <location>
        <begin position="414"/>
        <end position="423"/>
    </location>
</feature>
<feature type="region of interest" description="Disordered" evidence="5">
    <location>
        <begin position="414"/>
        <end position="434"/>
    </location>
</feature>
<dbReference type="SMART" id="SM00283">
    <property type="entry name" value="MA"/>
    <property type="match status" value="1"/>
</dbReference>
<evidence type="ECO:0000256" key="1">
    <source>
        <dbReference type="ARBA" id="ARBA00023224"/>
    </source>
</evidence>
<dbReference type="Gene3D" id="1.10.287.950">
    <property type="entry name" value="Methyl-accepting chemotaxis protein"/>
    <property type="match status" value="1"/>
</dbReference>
<dbReference type="InterPro" id="IPR035965">
    <property type="entry name" value="PAS-like_dom_sf"/>
</dbReference>
<dbReference type="OrthoDB" id="116658at2157"/>